<evidence type="ECO:0008006" key="4">
    <source>
        <dbReference type="Google" id="ProtNLM"/>
    </source>
</evidence>
<name>A0A0K6GCI8_9AGAM</name>
<keyword evidence="3" id="KW-1185">Reference proteome</keyword>
<evidence type="ECO:0000313" key="3">
    <source>
        <dbReference type="Proteomes" id="UP000044841"/>
    </source>
</evidence>
<feature type="transmembrane region" description="Helical" evidence="1">
    <location>
        <begin position="106"/>
        <end position="130"/>
    </location>
</feature>
<dbReference type="Proteomes" id="UP000044841">
    <property type="component" value="Unassembled WGS sequence"/>
</dbReference>
<dbReference type="EMBL" id="CYGV01001664">
    <property type="protein sequence ID" value="CUA76322.1"/>
    <property type="molecule type" value="Genomic_DNA"/>
</dbReference>
<feature type="transmembrane region" description="Helical" evidence="1">
    <location>
        <begin position="33"/>
        <end position="55"/>
    </location>
</feature>
<keyword evidence="1" id="KW-1133">Transmembrane helix</keyword>
<keyword evidence="1" id="KW-0812">Transmembrane</keyword>
<protein>
    <recommendedName>
        <fullName evidence="4">Transmembrane protein</fullName>
    </recommendedName>
</protein>
<gene>
    <name evidence="2" type="ORF">RSOLAG22IIIB_12208</name>
</gene>
<keyword evidence="1" id="KW-0472">Membrane</keyword>
<evidence type="ECO:0000256" key="1">
    <source>
        <dbReference type="SAM" id="Phobius"/>
    </source>
</evidence>
<sequence>MSYDPPLTKWIIASLWLATNCFSFNMSNFGMGSLWTIPAALVVTSFHHGYMLRFLRRNPGQAITRKYFYTFPLVLLLWISGAALCLWTGASVVIYPWQGYSLYGDFQVAISTIIAGALSTIEAGLVIVLWRKCATLKTNGMAGVPLGSIDNLDRGGTKP</sequence>
<dbReference type="AlphaFoldDB" id="A0A0K6GCI8"/>
<feature type="transmembrane region" description="Helical" evidence="1">
    <location>
        <begin position="67"/>
        <end position="94"/>
    </location>
</feature>
<proteinExistence type="predicted"/>
<organism evidence="2 3">
    <name type="scientific">Rhizoctonia solani</name>
    <dbReference type="NCBI Taxonomy" id="456999"/>
    <lineage>
        <taxon>Eukaryota</taxon>
        <taxon>Fungi</taxon>
        <taxon>Dikarya</taxon>
        <taxon>Basidiomycota</taxon>
        <taxon>Agaricomycotina</taxon>
        <taxon>Agaricomycetes</taxon>
        <taxon>Cantharellales</taxon>
        <taxon>Ceratobasidiaceae</taxon>
        <taxon>Rhizoctonia</taxon>
    </lineage>
</organism>
<reference evidence="2 3" key="1">
    <citation type="submission" date="2015-07" db="EMBL/GenBank/DDBJ databases">
        <authorList>
            <person name="Noorani M."/>
        </authorList>
    </citation>
    <scope>NUCLEOTIDE SEQUENCE [LARGE SCALE GENOMIC DNA]</scope>
    <source>
        <strain evidence="2">BBA 69670</strain>
    </source>
</reference>
<accession>A0A0K6GCI8</accession>
<evidence type="ECO:0000313" key="2">
    <source>
        <dbReference type="EMBL" id="CUA76322.1"/>
    </source>
</evidence>